<dbReference type="EMBL" id="CP000232">
    <property type="protein sequence ID" value="ABC18966.1"/>
    <property type="molecule type" value="Genomic_DNA"/>
</dbReference>
<name>Q2RKS3_MOOTA</name>
<dbReference type="STRING" id="264732.Moth_0638"/>
<feature type="domain" description="DUF6079" evidence="4">
    <location>
        <begin position="665"/>
        <end position="790"/>
    </location>
</feature>
<gene>
    <name evidence="7" type="ordered locus">Moth_0638</name>
</gene>
<dbReference type="InterPro" id="IPR027417">
    <property type="entry name" value="P-loop_NTPase"/>
</dbReference>
<dbReference type="Pfam" id="PF26383">
    <property type="entry name" value="DUF6079_2nd"/>
    <property type="match status" value="1"/>
</dbReference>
<accession>Q2RKS3</accession>
<feature type="domain" description="DUF6079" evidence="3">
    <location>
        <begin position="458"/>
        <end position="646"/>
    </location>
</feature>
<protein>
    <recommendedName>
        <fullName evidence="8">AAA+ ATPase domain-containing protein</fullName>
    </recommendedName>
</protein>
<dbReference type="InterPro" id="IPR058573">
    <property type="entry name" value="DUF6079_5th"/>
</dbReference>
<evidence type="ECO:0000259" key="4">
    <source>
        <dbReference type="Pfam" id="PF26385"/>
    </source>
</evidence>
<evidence type="ECO:0000313" key="7">
    <source>
        <dbReference type="EMBL" id="ABC18966.1"/>
    </source>
</evidence>
<dbReference type="PATRIC" id="fig|264732.11.peg.683"/>
<feature type="domain" description="DUF6079" evidence="2">
    <location>
        <begin position="257"/>
        <end position="451"/>
    </location>
</feature>
<evidence type="ECO:0000259" key="6">
    <source>
        <dbReference type="Pfam" id="PF26388"/>
    </source>
</evidence>
<evidence type="ECO:0000259" key="3">
    <source>
        <dbReference type="Pfam" id="PF26384"/>
    </source>
</evidence>
<evidence type="ECO:0000259" key="1">
    <source>
        <dbReference type="Pfam" id="PF19557"/>
    </source>
</evidence>
<dbReference type="InterPro" id="IPR045725">
    <property type="entry name" value="DUF6079_N"/>
</dbReference>
<evidence type="ECO:0000259" key="5">
    <source>
        <dbReference type="Pfam" id="PF26387"/>
    </source>
</evidence>
<dbReference type="eggNOG" id="COG0312">
    <property type="taxonomic scope" value="Bacteria"/>
</dbReference>
<dbReference type="EnsemblBacteria" id="ABC18966">
    <property type="protein sequence ID" value="ABC18966"/>
    <property type="gene ID" value="Moth_0638"/>
</dbReference>
<dbReference type="Gene3D" id="3.40.50.300">
    <property type="entry name" value="P-loop containing nucleotide triphosphate hydrolases"/>
    <property type="match status" value="1"/>
</dbReference>
<dbReference type="KEGG" id="mta:Moth_0638"/>
<feature type="domain" description="DUF6079" evidence="6">
    <location>
        <begin position="1003"/>
        <end position="1092"/>
    </location>
</feature>
<dbReference type="Pfam" id="PF19557">
    <property type="entry name" value="DUF6079_1st"/>
    <property type="match status" value="1"/>
</dbReference>
<sequence length="1203" mass="137606">MAKICELFNFERIREVVDIDAITDKKAMVENYVISPSLEEYLVHLFQDLNSSTHKAAQIIGGYGSGKSHLLAFIISLLTEPGLVRSVQNEQVRRAVEAMKRDFVVVHWELQPNDVSLSEYFYDQLEIQLKEKYGISINLPTSGVIDHKKTILQILEKVKEGHPTRGLVVVIDEISDFLKQKTKEKLNQDVQFLRVLGQAAQSCDFMFIGAMQEHIFTNPKYVDEAESFGRVAERFQVITIKREDIKRVIARRVLKKTAEQRLRLEELFREYVHYFPHLQAGLDEYIDLFPLHPYVIQVFSELPYFEKRGVIQFTIQEVEQILDRDFPFLITYDRIYDEIASKHTVKNLETVSPVVNAIQTLESKVDLLEPRHQDTARKIIKALAVLRLYGKSVNNGATAEELANTLLLLPGNRLMEAADEISLVLKNFRRVTDGQFINVTSDGYYFLDLNLTIDYDQVIRRRAENLPEDSLDEEILSILKEQLLLEEGAARYAFRDTCEWSGRRSFREGTFVYETGKGEVVRADGDYRIVFVSPFCAGNRYPPAENCAVISGSLPPEAIEQLKLAVAAHLLFRENYQRSIMEKKYASLKKKFVEMFVQAWLETGQVNIGKAQKGIKALIVREFSNFDELFTEIKPQLFEDYFNQKYPKHPKFTQRITRDNIMGEFGAAIKELLSKGNVQSVFSSTKSILNALDLLDAQGNLSTANSEIAAAILETARAAGGKVVAVEDFINRFRQTPYGYDRWMTAFVIIVLTYNGEIVLRAAGGTLISSSEVYDTFGSGLEAFENIKYLAIESDFNPQPVINLMLALGIDPGITAKMRVTAKRNEALQAFRTRYLEIKEQLDFVRKKLETLALNAGNIVDVNGLRNYHQKLADIPIDKFEQVKAPNDFKKVVYDEAAIQKIGEAYKILQDLDHFYKMYSERLEKEVEYAREVRKVVEEYPGLFLTDGLKEFLHEAFAVLADSSRLVNRSELLSLLGKLQQARQKYVTAYYRAHEKCVGERAGWNKLQELTASQTWKNLLLLKNVTVLNKYPLARVENEISVLATQRCEGFKVELIEKSPLCPRCNFPKSFRGENIGQWIANLEDELEDIFREWEETILAEVKNYQDNLDYLEAGERELILQVMKAGKLPPVVTEDLVVALNNLFRELVSVEVSPAELLEAVFAGARVMDYFTFERRLNAWKQKLVAGHDLDKVRIKLAGGEA</sequence>
<dbReference type="InterPro" id="IPR058571">
    <property type="entry name" value="DUF6079_3rd"/>
</dbReference>
<proteinExistence type="predicted"/>
<reference evidence="7" key="1">
    <citation type="submission" date="2005-12" db="EMBL/GenBank/DDBJ databases">
        <title>Complete sequence of Moorella thermoacetica ATCC 39073.</title>
        <authorList>
            <consortium name="US DOE Joint Genome Institute"/>
            <person name="Copeland A."/>
            <person name="Lucas S."/>
            <person name="Lapidus A."/>
            <person name="Barry K."/>
            <person name="Detter J.C."/>
            <person name="Glavina T."/>
            <person name="Hammon N."/>
            <person name="Israni S."/>
            <person name="Pitluck S."/>
            <person name="Chertkov O."/>
            <person name="Saunders E.H."/>
            <person name="Brettin T."/>
            <person name="Bruce D."/>
            <person name="Han C."/>
            <person name="Tapia R."/>
            <person name="Gilna P."/>
            <person name="Schmutz J."/>
            <person name="Larimer F."/>
            <person name="Land M."/>
            <person name="Kyrpides N."/>
            <person name="Anderson I."/>
            <person name="Richardson P."/>
            <person name="Ragsdale S."/>
        </authorList>
    </citation>
    <scope>NUCLEOTIDE SEQUENCE</scope>
    <source>
        <strain evidence="7">ATCC 39073</strain>
    </source>
</reference>
<dbReference type="Pfam" id="PF26388">
    <property type="entry name" value="DUF6079_6th"/>
    <property type="match status" value="1"/>
</dbReference>
<dbReference type="Pfam" id="PF26385">
    <property type="entry name" value="DUF6079_4th"/>
    <property type="match status" value="1"/>
</dbReference>
<dbReference type="OrthoDB" id="8780745at2"/>
<dbReference type="SUPFAM" id="SSF52540">
    <property type="entry name" value="P-loop containing nucleoside triphosphate hydrolases"/>
    <property type="match status" value="1"/>
</dbReference>
<dbReference type="HOGENOM" id="CLU_268053_0_0_9"/>
<dbReference type="Pfam" id="PF26387">
    <property type="entry name" value="DUF6079_5th"/>
    <property type="match status" value="1"/>
</dbReference>
<dbReference type="InterPro" id="IPR058572">
    <property type="entry name" value="DUF6079_4th"/>
</dbReference>
<dbReference type="InterPro" id="IPR058569">
    <property type="entry name" value="DUF6079_2nd"/>
</dbReference>
<feature type="domain" description="DUF6079" evidence="5">
    <location>
        <begin position="797"/>
        <end position="994"/>
    </location>
</feature>
<dbReference type="Pfam" id="PF26384">
    <property type="entry name" value="DUF6079_3rd"/>
    <property type="match status" value="1"/>
</dbReference>
<evidence type="ECO:0008006" key="8">
    <source>
        <dbReference type="Google" id="ProtNLM"/>
    </source>
</evidence>
<organism evidence="7">
    <name type="scientific">Moorella thermoacetica (strain ATCC 39073 / JCM 9320)</name>
    <dbReference type="NCBI Taxonomy" id="264732"/>
    <lineage>
        <taxon>Bacteria</taxon>
        <taxon>Bacillati</taxon>
        <taxon>Bacillota</taxon>
        <taxon>Clostridia</taxon>
        <taxon>Neomoorellales</taxon>
        <taxon>Neomoorellaceae</taxon>
        <taxon>Neomoorella</taxon>
    </lineage>
</organism>
<dbReference type="AlphaFoldDB" id="Q2RKS3"/>
<evidence type="ECO:0000259" key="2">
    <source>
        <dbReference type="Pfam" id="PF26383"/>
    </source>
</evidence>
<dbReference type="InterPro" id="IPR058574">
    <property type="entry name" value="DUF6079_6th"/>
</dbReference>
<feature type="domain" description="DUF6079" evidence="1">
    <location>
        <begin position="18"/>
        <end position="242"/>
    </location>
</feature>